<evidence type="ECO:0000313" key="2">
    <source>
        <dbReference type="EMBL" id="GGB00484.1"/>
    </source>
</evidence>
<dbReference type="InterPro" id="IPR014447">
    <property type="entry name" value="VapB-like_prob"/>
</dbReference>
<protein>
    <recommendedName>
        <fullName evidence="4">ParB/Sulfiredoxin domain-containing protein</fullName>
    </recommendedName>
</protein>
<name>A0A916WH14_9HYPH</name>
<gene>
    <name evidence="2" type="ORF">GCM10011491_30860</name>
</gene>
<proteinExistence type="predicted"/>
<evidence type="ECO:0000313" key="3">
    <source>
        <dbReference type="Proteomes" id="UP000646478"/>
    </source>
</evidence>
<dbReference type="Gene3D" id="3.90.1530.10">
    <property type="entry name" value="Conserved hypothetical protein from pyrococcus furiosus pfu- 392566-001, ParB domain"/>
    <property type="match status" value="1"/>
</dbReference>
<dbReference type="InterPro" id="IPR036086">
    <property type="entry name" value="ParB/Sulfiredoxin_sf"/>
</dbReference>
<dbReference type="EMBL" id="BMHH01000013">
    <property type="protein sequence ID" value="GGB00484.1"/>
    <property type="molecule type" value="Genomic_DNA"/>
</dbReference>
<accession>A0A916WH14</accession>
<organism evidence="2 3">
    <name type="scientific">Brucella endophytica</name>
    <dbReference type="NCBI Taxonomy" id="1963359"/>
    <lineage>
        <taxon>Bacteria</taxon>
        <taxon>Pseudomonadati</taxon>
        <taxon>Pseudomonadota</taxon>
        <taxon>Alphaproteobacteria</taxon>
        <taxon>Hyphomicrobiales</taxon>
        <taxon>Brucellaceae</taxon>
        <taxon>Brucella/Ochrobactrum group</taxon>
        <taxon>Brucella</taxon>
    </lineage>
</organism>
<comment type="caution">
    <text evidence="2">The sequence shown here is derived from an EMBL/GenBank/DDBJ whole genome shotgun (WGS) entry which is preliminary data.</text>
</comment>
<dbReference type="RefSeq" id="WP_188825085.1">
    <property type="nucleotide sequence ID" value="NZ_BMHH01000013.1"/>
</dbReference>
<sequence length="151" mass="16567">MSEPSASAVHVDGTEWKKPKKADTTKFAAGRALEPLDDERSKTPFTYEGNVLGALREDQVPRFFGALTDPDKLPKQSVPLAELVAMQNRVDTGKVKAIAESGVEGGKLPVVVKINGRLFIADGHHRLTAAWLNGDEAAEVRFKDLERRRMS</sequence>
<reference evidence="2" key="2">
    <citation type="submission" date="2020-09" db="EMBL/GenBank/DDBJ databases">
        <authorList>
            <person name="Sun Q."/>
            <person name="Zhou Y."/>
        </authorList>
    </citation>
    <scope>NUCLEOTIDE SEQUENCE</scope>
    <source>
        <strain evidence="2">CGMCC 1.15082</strain>
    </source>
</reference>
<feature type="compositionally biased region" description="Basic and acidic residues" evidence="1">
    <location>
        <begin position="12"/>
        <end position="24"/>
    </location>
</feature>
<feature type="region of interest" description="Disordered" evidence="1">
    <location>
        <begin position="1"/>
        <end position="24"/>
    </location>
</feature>
<evidence type="ECO:0000256" key="1">
    <source>
        <dbReference type="SAM" id="MobiDB-lite"/>
    </source>
</evidence>
<dbReference type="Proteomes" id="UP000646478">
    <property type="component" value="Unassembled WGS sequence"/>
</dbReference>
<evidence type="ECO:0008006" key="4">
    <source>
        <dbReference type="Google" id="ProtNLM"/>
    </source>
</evidence>
<dbReference type="Pfam" id="PF23719">
    <property type="entry name" value="VapB"/>
    <property type="match status" value="1"/>
</dbReference>
<dbReference type="SUPFAM" id="SSF110849">
    <property type="entry name" value="ParB/Sulfiredoxin"/>
    <property type="match status" value="1"/>
</dbReference>
<dbReference type="AlphaFoldDB" id="A0A916WH14"/>
<reference evidence="2" key="1">
    <citation type="journal article" date="2014" name="Int. J. Syst. Evol. Microbiol.">
        <title>Complete genome sequence of Corynebacterium casei LMG S-19264T (=DSM 44701T), isolated from a smear-ripened cheese.</title>
        <authorList>
            <consortium name="US DOE Joint Genome Institute (JGI-PGF)"/>
            <person name="Walter F."/>
            <person name="Albersmeier A."/>
            <person name="Kalinowski J."/>
            <person name="Ruckert C."/>
        </authorList>
    </citation>
    <scope>NUCLEOTIDE SEQUENCE</scope>
    <source>
        <strain evidence="2">CGMCC 1.15082</strain>
    </source>
</reference>
<keyword evidence="3" id="KW-1185">Reference proteome</keyword>